<organism evidence="1 2">
    <name type="scientific">Escherichia coli</name>
    <dbReference type="NCBI Taxonomy" id="562"/>
    <lineage>
        <taxon>Bacteria</taxon>
        <taxon>Pseudomonadati</taxon>
        <taxon>Pseudomonadota</taxon>
        <taxon>Gammaproteobacteria</taxon>
        <taxon>Enterobacterales</taxon>
        <taxon>Enterobacteriaceae</taxon>
        <taxon>Escherichia</taxon>
    </lineage>
</organism>
<proteinExistence type="predicted"/>
<reference evidence="1 2" key="1">
    <citation type="submission" date="2018-06" db="EMBL/GenBank/DDBJ databases">
        <authorList>
            <consortium name="Pathogen Informatics"/>
            <person name="Doyle S."/>
        </authorList>
    </citation>
    <scope>NUCLEOTIDE SEQUENCE [LARGE SCALE GENOMIC DNA]</scope>
    <source>
        <strain evidence="1 2">NCTC11112</strain>
    </source>
</reference>
<accession>A0A376MMK0</accession>
<dbReference type="Proteomes" id="UP000254817">
    <property type="component" value="Unassembled WGS sequence"/>
</dbReference>
<evidence type="ECO:0000313" key="2">
    <source>
        <dbReference type="Proteomes" id="UP000254817"/>
    </source>
</evidence>
<dbReference type="EMBL" id="UGAW01000001">
    <property type="protein sequence ID" value="STG51194.1"/>
    <property type="molecule type" value="Genomic_DNA"/>
</dbReference>
<evidence type="ECO:0000313" key="1">
    <source>
        <dbReference type="EMBL" id="STG51194.1"/>
    </source>
</evidence>
<dbReference type="AlphaFoldDB" id="A0A376MMK0"/>
<protein>
    <submittedName>
        <fullName evidence="1">Ybl159</fullName>
    </submittedName>
</protein>
<sequence length="117" mass="12869">MLDTPGKAVCAIQYAAHLIYPIEANPLWSQEWLGWGHPLGHKDGWSSENRAFLRQMLTPEMIVAGVQAAAEILRGEPEGAMAARIAQDAYEAVDIITIQIEDLLRDLSCDESGHALE</sequence>
<gene>
    <name evidence="1" type="primary">ybl159_1</name>
    <name evidence="1" type="ORF">NCTC11112_01627</name>
</gene>
<name>A0A376MMK0_ECOLX</name>